<proteinExistence type="predicted"/>
<dbReference type="KEGG" id="nwl:NWFMUON74_44140"/>
<evidence type="ECO:0000313" key="1">
    <source>
        <dbReference type="EMBL" id="BCK56642.1"/>
    </source>
</evidence>
<accession>A0A7G1KN36</accession>
<protein>
    <recommendedName>
        <fullName evidence="3">MftR C-terminal domain-containing protein</fullName>
    </recommendedName>
</protein>
<sequence>MVIAANPELREREALKGLRLTAAMIESLERRGVARLTARVAAELGALAWDLAYERWSGPACDEEFGELARQALTEVRAAGSRC</sequence>
<evidence type="ECO:0000313" key="2">
    <source>
        <dbReference type="Proteomes" id="UP000516173"/>
    </source>
</evidence>
<name>A0A7G1KN36_9NOCA</name>
<evidence type="ECO:0008006" key="3">
    <source>
        <dbReference type="Google" id="ProtNLM"/>
    </source>
</evidence>
<dbReference type="AlphaFoldDB" id="A0A7G1KN36"/>
<organism evidence="1 2">
    <name type="scientific">Nocardia wallacei</name>
    <dbReference type="NCBI Taxonomy" id="480035"/>
    <lineage>
        <taxon>Bacteria</taxon>
        <taxon>Bacillati</taxon>
        <taxon>Actinomycetota</taxon>
        <taxon>Actinomycetes</taxon>
        <taxon>Mycobacteriales</taxon>
        <taxon>Nocardiaceae</taxon>
        <taxon>Nocardia</taxon>
    </lineage>
</organism>
<dbReference type="EMBL" id="AP023396">
    <property type="protein sequence ID" value="BCK56642.1"/>
    <property type="molecule type" value="Genomic_DNA"/>
</dbReference>
<dbReference type="Proteomes" id="UP000516173">
    <property type="component" value="Chromosome"/>
</dbReference>
<reference evidence="1 2" key="1">
    <citation type="submission" date="2020-08" db="EMBL/GenBank/DDBJ databases">
        <title>Genome Sequencing of Nocardia wallacei strain FMUON74 and assembly.</title>
        <authorList>
            <person name="Toyokawa M."/>
            <person name="Uesaka K."/>
        </authorList>
    </citation>
    <scope>NUCLEOTIDE SEQUENCE [LARGE SCALE GENOMIC DNA]</scope>
    <source>
        <strain evidence="1 2">FMUON74</strain>
    </source>
</reference>
<keyword evidence="2" id="KW-1185">Reference proteome</keyword>
<gene>
    <name evidence="1" type="ORF">NWFMUON74_44140</name>
</gene>
<dbReference type="Gene3D" id="1.10.357.10">
    <property type="entry name" value="Tetracycline Repressor, domain 2"/>
    <property type="match status" value="1"/>
</dbReference>